<evidence type="ECO:0000313" key="2">
    <source>
        <dbReference type="EMBL" id="PQO33214.1"/>
    </source>
</evidence>
<organism evidence="2 3">
    <name type="scientific">Blastopirellula marina</name>
    <dbReference type="NCBI Taxonomy" id="124"/>
    <lineage>
        <taxon>Bacteria</taxon>
        <taxon>Pseudomonadati</taxon>
        <taxon>Planctomycetota</taxon>
        <taxon>Planctomycetia</taxon>
        <taxon>Pirellulales</taxon>
        <taxon>Pirellulaceae</taxon>
        <taxon>Blastopirellula</taxon>
    </lineage>
</organism>
<sequence length="555" mass="61615">MRSSTCGLGRRIIVESSMSQQTTPQLEREARLAIDRLVDGQISPEEFARLEQRLLTDQSFRLAYVEQSDMQSELEHHLRSFPPLTINTDHAESSSWGLPFAIALSVLILLGFANLFFINSWKSAFFGEPMLDFAESQLIGQGPVAMVIRRSEEASAGSPLQIGDRLKPGALRLNRGDLQLEFLSGVRVQLTGPAEMHLLTEHQATLLSGQAGVVTPPDSDSFSLNGPVSAVVNGSSEFVLHVEGPGRGEVDVFQGEVMTSLLGPSGDTLLNEMVTSNHRALFADGELTVSSKTFDQSQRIDTIPVDNLYLNPTDQYAEAVKADAPLVYWRFEDGDVIGNQIVNHMGDHHHGEIHSAEDGSIEISRGRIRFAKSPQGRHVGLSEPIEGINRRAFSIEFWVRTDRMHWGTFLGLLPVTQADPEKESHLCVLEYANQTNVVHRPATIRMLYRYPPTTYDGGKNIFSPNSCTPGIWTHIVAVKTPEAIRLYCDGQLQVNLDDLDFDDSSPYTVVLGQLDSVRSMRQLEGQLDEVAIYEKALTEEQIRRHYEIIAGPPKT</sequence>
<keyword evidence="1" id="KW-1133">Transmembrane helix</keyword>
<dbReference type="Gene3D" id="2.60.120.200">
    <property type="match status" value="1"/>
</dbReference>
<reference evidence="2 3" key="1">
    <citation type="submission" date="2018-02" db="EMBL/GenBank/DDBJ databases">
        <title>Comparative genomes isolates from brazilian mangrove.</title>
        <authorList>
            <person name="Araujo J.E."/>
            <person name="Taketani R.G."/>
            <person name="Silva M.C.P."/>
            <person name="Loureco M.V."/>
            <person name="Andreote F.D."/>
        </authorList>
    </citation>
    <scope>NUCLEOTIDE SEQUENCE [LARGE SCALE GENOMIC DNA]</scope>
    <source>
        <strain evidence="2 3">HEX-2 MGV</strain>
    </source>
</reference>
<accession>A0A2S8FMY4</accession>
<feature type="transmembrane region" description="Helical" evidence="1">
    <location>
        <begin position="96"/>
        <end position="117"/>
    </location>
</feature>
<comment type="caution">
    <text evidence="2">The sequence shown here is derived from an EMBL/GenBank/DDBJ whole genome shotgun (WGS) entry which is preliminary data.</text>
</comment>
<protein>
    <recommendedName>
        <fullName evidence="4">LamG-like jellyroll fold domain-containing protein</fullName>
    </recommendedName>
</protein>
<dbReference type="AlphaFoldDB" id="A0A2S8FMY4"/>
<keyword evidence="1" id="KW-0472">Membrane</keyword>
<dbReference type="InterPro" id="IPR012373">
    <property type="entry name" value="Ferrdict_sens_TM"/>
</dbReference>
<dbReference type="GO" id="GO:0016989">
    <property type="term" value="F:sigma factor antagonist activity"/>
    <property type="evidence" value="ECO:0007669"/>
    <property type="project" value="TreeGrafter"/>
</dbReference>
<gene>
    <name evidence="2" type="ORF">C5Y96_10180</name>
</gene>
<dbReference type="PANTHER" id="PTHR30273:SF2">
    <property type="entry name" value="PROTEIN FECR"/>
    <property type="match status" value="1"/>
</dbReference>
<dbReference type="Proteomes" id="UP000240009">
    <property type="component" value="Unassembled WGS sequence"/>
</dbReference>
<dbReference type="PANTHER" id="PTHR30273">
    <property type="entry name" value="PERIPLASMIC SIGNAL SENSOR AND SIGMA FACTOR ACTIVATOR FECR-RELATED"/>
    <property type="match status" value="1"/>
</dbReference>
<dbReference type="Pfam" id="PF13385">
    <property type="entry name" value="Laminin_G_3"/>
    <property type="match status" value="1"/>
</dbReference>
<keyword evidence="1" id="KW-0812">Transmembrane</keyword>
<dbReference type="SUPFAM" id="SSF49899">
    <property type="entry name" value="Concanavalin A-like lectins/glucanases"/>
    <property type="match status" value="1"/>
</dbReference>
<dbReference type="EMBL" id="PUIA01000035">
    <property type="protein sequence ID" value="PQO33214.1"/>
    <property type="molecule type" value="Genomic_DNA"/>
</dbReference>
<evidence type="ECO:0000256" key="1">
    <source>
        <dbReference type="SAM" id="Phobius"/>
    </source>
</evidence>
<dbReference type="InterPro" id="IPR013320">
    <property type="entry name" value="ConA-like_dom_sf"/>
</dbReference>
<evidence type="ECO:0000313" key="3">
    <source>
        <dbReference type="Proteomes" id="UP000240009"/>
    </source>
</evidence>
<proteinExistence type="predicted"/>
<name>A0A2S8FMY4_9BACT</name>
<evidence type="ECO:0008006" key="4">
    <source>
        <dbReference type="Google" id="ProtNLM"/>
    </source>
</evidence>